<accession>A0A109UW10</accession>
<protein>
    <submittedName>
        <fullName evidence="2">HBL369Wp</fullName>
    </submittedName>
</protein>
<dbReference type="GO" id="GO:0031625">
    <property type="term" value="F:ubiquitin protein ligase binding"/>
    <property type="evidence" value="ECO:0007669"/>
    <property type="project" value="TreeGrafter"/>
</dbReference>
<keyword evidence="3" id="KW-1185">Reference proteome</keyword>
<evidence type="ECO:0000259" key="1">
    <source>
        <dbReference type="SMART" id="SM01017"/>
    </source>
</evidence>
<feature type="domain" description="Arrestin C-terminal-like" evidence="1">
    <location>
        <begin position="205"/>
        <end position="349"/>
    </location>
</feature>
<dbReference type="RefSeq" id="XP_017985529.1">
    <property type="nucleotide sequence ID" value="XM_018130375.1"/>
</dbReference>
<dbReference type="GO" id="GO:0030674">
    <property type="term" value="F:protein-macromolecule adaptor activity"/>
    <property type="evidence" value="ECO:0007669"/>
    <property type="project" value="TreeGrafter"/>
</dbReference>
<dbReference type="PANTHER" id="PTHR11188:SF62">
    <property type="entry name" value="ARRESTIN-RELATED TRAFFICKING ADAPTER 5"/>
    <property type="match status" value="1"/>
</dbReference>
<dbReference type="Gene3D" id="2.60.40.640">
    <property type="match status" value="1"/>
</dbReference>
<organism evidence="2 3">
    <name type="scientific">Eremothecium sinecaudum</name>
    <dbReference type="NCBI Taxonomy" id="45286"/>
    <lineage>
        <taxon>Eukaryota</taxon>
        <taxon>Fungi</taxon>
        <taxon>Dikarya</taxon>
        <taxon>Ascomycota</taxon>
        <taxon>Saccharomycotina</taxon>
        <taxon>Saccharomycetes</taxon>
        <taxon>Saccharomycetales</taxon>
        <taxon>Saccharomycetaceae</taxon>
        <taxon>Eremothecium</taxon>
    </lineage>
</organism>
<evidence type="ECO:0000313" key="3">
    <source>
        <dbReference type="Proteomes" id="UP000243052"/>
    </source>
</evidence>
<dbReference type="GeneID" id="28722015"/>
<gene>
    <name evidence="2" type="ORF">AW171_hschr236</name>
</gene>
<evidence type="ECO:0000313" key="2">
    <source>
        <dbReference type="EMBL" id="AMD18533.1"/>
    </source>
</evidence>
<dbReference type="EMBL" id="CP014242">
    <property type="protein sequence ID" value="AMD18533.1"/>
    <property type="molecule type" value="Genomic_DNA"/>
</dbReference>
<dbReference type="STRING" id="45286.A0A109UW10"/>
<dbReference type="InterPro" id="IPR011022">
    <property type="entry name" value="Arrestin_C-like"/>
</dbReference>
<dbReference type="GO" id="GO:0005886">
    <property type="term" value="C:plasma membrane"/>
    <property type="evidence" value="ECO:0007669"/>
    <property type="project" value="TreeGrafter"/>
</dbReference>
<dbReference type="InterPro" id="IPR014752">
    <property type="entry name" value="Arrestin-like_C"/>
</dbReference>
<dbReference type="PANTHER" id="PTHR11188">
    <property type="entry name" value="ARRESTIN DOMAIN CONTAINING PROTEIN"/>
    <property type="match status" value="1"/>
</dbReference>
<sequence length="458" mass="51791">MFLLGKSSTSSKPIDYEIKIISPYKDSILIPASLPSGSKIPIRGSLEFTLPESLTVKYISLKLAAHFKLDFLQCAKHKGANLVSHFREARLLLECTWDNLIVSPMGTVRSGPDVLPCSSRSSPGGPSFELAKGRHTYAFEAELPGDLPETIEGLQCASILYRLESCIERGCFKLAYCAQKYLRIFKVPEPDNIMLSDSLTVMQLYRKELKFQAEIATRGIPIGGKVPITVYIFPFAKGYRLSNVTYLLEQQFYLQDSAGRLYDGDTTLSWQTIDKFENLKGCDSECGNSLFDVVKLETELHVPDQLKQVTQDCTITENVIRVRHKITVDISFEGLRIKIILPVFLYVAPWVPLRGRMIMVDNAGKFHIRADAQTYVFEPTPESQLPPLLQIEPNEVPPSYESRQRDQLYTDILYQNSDSHSPTPSGEWLRELSRVPSYRAQDESQNILPLYQLSPAYD</sequence>
<dbReference type="InterPro" id="IPR050357">
    <property type="entry name" value="Arrestin_domain-protein"/>
</dbReference>
<reference evidence="2 3" key="1">
    <citation type="submission" date="2016-01" db="EMBL/GenBank/DDBJ databases">
        <title>Genome sequence of the yeast Holleya sinecauda.</title>
        <authorList>
            <person name="Dietrich F.S."/>
        </authorList>
    </citation>
    <scope>NUCLEOTIDE SEQUENCE [LARGE SCALE GENOMIC DNA]</scope>
    <source>
        <strain evidence="2 3">ATCC 58844</strain>
    </source>
</reference>
<dbReference type="OrthoDB" id="2333384at2759"/>
<proteinExistence type="predicted"/>
<dbReference type="GO" id="GO:0070086">
    <property type="term" value="P:ubiquitin-dependent endocytosis"/>
    <property type="evidence" value="ECO:0007669"/>
    <property type="project" value="TreeGrafter"/>
</dbReference>
<name>A0A109UW10_9SACH</name>
<dbReference type="Pfam" id="PF02752">
    <property type="entry name" value="Arrestin_C"/>
    <property type="match status" value="1"/>
</dbReference>
<dbReference type="SMART" id="SM01017">
    <property type="entry name" value="Arrestin_C"/>
    <property type="match status" value="1"/>
</dbReference>
<dbReference type="Proteomes" id="UP000243052">
    <property type="component" value="Chromosome ii"/>
</dbReference>
<dbReference type="GO" id="GO:0005829">
    <property type="term" value="C:cytosol"/>
    <property type="evidence" value="ECO:0007669"/>
    <property type="project" value="TreeGrafter"/>
</dbReference>
<dbReference type="AlphaFoldDB" id="A0A109UW10"/>